<evidence type="ECO:0000313" key="4">
    <source>
        <dbReference type="Proteomes" id="UP000613840"/>
    </source>
</evidence>
<sequence>MAGRQRQPSVDQPSLLEVGGPSPLVQPTRPEPDSRPELLDPSATPKIVVRRSARRKRTVTAYRDADTIVVLIPQRMTKTDEQVYVEDMVAKVLARESRTGAPRGDQALFRRAQDLSERYLAPQLGQAPKPASVSWVRNQNHRWGSCTPSSATIRLSDRMQPMPAWVVDYVLLHELAHLVEAAHSARFWQLVNVYPDSDKAQGYLEGFQAGRSQHP</sequence>
<dbReference type="AlphaFoldDB" id="A0A917S561"/>
<evidence type="ECO:0000256" key="1">
    <source>
        <dbReference type="SAM" id="MobiDB-lite"/>
    </source>
</evidence>
<dbReference type="InterPro" id="IPR002725">
    <property type="entry name" value="YgjP-like_metallopeptidase"/>
</dbReference>
<dbReference type="RefSeq" id="WP_188894381.1">
    <property type="nucleotide sequence ID" value="NZ_BMMZ01000002.1"/>
</dbReference>
<reference evidence="3" key="1">
    <citation type="journal article" date="2014" name="Int. J. Syst. Evol. Microbiol.">
        <title>Complete genome sequence of Corynebacterium casei LMG S-19264T (=DSM 44701T), isolated from a smear-ripened cheese.</title>
        <authorList>
            <consortium name="US DOE Joint Genome Institute (JGI-PGF)"/>
            <person name="Walter F."/>
            <person name="Albersmeier A."/>
            <person name="Kalinowski J."/>
            <person name="Ruckert C."/>
        </authorList>
    </citation>
    <scope>NUCLEOTIDE SEQUENCE</scope>
    <source>
        <strain evidence="3">CGMCC 4.7306</strain>
    </source>
</reference>
<name>A0A917S561_9ACTN</name>
<dbReference type="InterPro" id="IPR053136">
    <property type="entry name" value="UTP_pyrophosphatase-like"/>
</dbReference>
<feature type="region of interest" description="Disordered" evidence="1">
    <location>
        <begin position="1"/>
        <end position="45"/>
    </location>
</feature>
<proteinExistence type="predicted"/>
<dbReference type="Pfam" id="PF01863">
    <property type="entry name" value="YgjP-like"/>
    <property type="match status" value="1"/>
</dbReference>
<dbReference type="EMBL" id="BMMZ01000002">
    <property type="protein sequence ID" value="GGL56487.1"/>
    <property type="molecule type" value="Genomic_DNA"/>
</dbReference>
<reference evidence="3" key="2">
    <citation type="submission" date="2020-09" db="EMBL/GenBank/DDBJ databases">
        <authorList>
            <person name="Sun Q."/>
            <person name="Zhou Y."/>
        </authorList>
    </citation>
    <scope>NUCLEOTIDE SEQUENCE</scope>
    <source>
        <strain evidence="3">CGMCC 4.7306</strain>
    </source>
</reference>
<accession>A0A917S561</accession>
<dbReference type="CDD" id="cd07344">
    <property type="entry name" value="M48_yhfN_like"/>
    <property type="match status" value="1"/>
</dbReference>
<keyword evidence="4" id="KW-1185">Reference proteome</keyword>
<dbReference type="PANTHER" id="PTHR30399">
    <property type="entry name" value="UNCHARACTERIZED PROTEIN YGJP"/>
    <property type="match status" value="1"/>
</dbReference>
<dbReference type="Proteomes" id="UP000613840">
    <property type="component" value="Unassembled WGS sequence"/>
</dbReference>
<evidence type="ECO:0000259" key="2">
    <source>
        <dbReference type="Pfam" id="PF01863"/>
    </source>
</evidence>
<feature type="compositionally biased region" description="Polar residues" evidence="1">
    <location>
        <begin position="1"/>
        <end position="12"/>
    </location>
</feature>
<comment type="caution">
    <text evidence="3">The sequence shown here is derived from an EMBL/GenBank/DDBJ whole genome shotgun (WGS) entry which is preliminary data.</text>
</comment>
<gene>
    <name evidence="3" type="ORF">GCM10011575_13700</name>
</gene>
<dbReference type="PANTHER" id="PTHR30399:SF1">
    <property type="entry name" value="UTP PYROPHOSPHATASE"/>
    <property type="match status" value="1"/>
</dbReference>
<organism evidence="3 4">
    <name type="scientific">Microlunatus endophyticus</name>
    <dbReference type="NCBI Taxonomy" id="1716077"/>
    <lineage>
        <taxon>Bacteria</taxon>
        <taxon>Bacillati</taxon>
        <taxon>Actinomycetota</taxon>
        <taxon>Actinomycetes</taxon>
        <taxon>Propionibacteriales</taxon>
        <taxon>Propionibacteriaceae</taxon>
        <taxon>Microlunatus</taxon>
    </lineage>
</organism>
<evidence type="ECO:0000313" key="3">
    <source>
        <dbReference type="EMBL" id="GGL56487.1"/>
    </source>
</evidence>
<feature type="domain" description="YgjP-like metallopeptidase" evidence="2">
    <location>
        <begin position="130"/>
        <end position="201"/>
    </location>
</feature>
<protein>
    <recommendedName>
        <fullName evidence="2">YgjP-like metallopeptidase domain-containing protein</fullName>
    </recommendedName>
</protein>
<dbReference type="Gene3D" id="3.30.2010.10">
    <property type="entry name" value="Metalloproteases ('zincins'), catalytic domain"/>
    <property type="match status" value="1"/>
</dbReference>